<name>A0A183E423_9BILA</name>
<dbReference type="AlphaFoldDB" id="A0A183E423"/>
<dbReference type="OrthoDB" id="10529983at2759"/>
<gene>
    <name evidence="1" type="ORF">GPUH_LOCUS15716</name>
</gene>
<reference evidence="3" key="1">
    <citation type="submission" date="2016-06" db="UniProtKB">
        <authorList>
            <consortium name="WormBaseParasite"/>
        </authorList>
    </citation>
    <scope>IDENTIFICATION</scope>
</reference>
<evidence type="ECO:0000313" key="3">
    <source>
        <dbReference type="WBParaSite" id="GPUH_0001573601-mRNA-1"/>
    </source>
</evidence>
<dbReference type="EMBL" id="UYRT01082818">
    <property type="protein sequence ID" value="VDN26527.1"/>
    <property type="molecule type" value="Genomic_DNA"/>
</dbReference>
<organism evidence="3">
    <name type="scientific">Gongylonema pulchrum</name>
    <dbReference type="NCBI Taxonomy" id="637853"/>
    <lineage>
        <taxon>Eukaryota</taxon>
        <taxon>Metazoa</taxon>
        <taxon>Ecdysozoa</taxon>
        <taxon>Nematoda</taxon>
        <taxon>Chromadorea</taxon>
        <taxon>Rhabditida</taxon>
        <taxon>Spirurina</taxon>
        <taxon>Spiruromorpha</taxon>
        <taxon>Spiruroidea</taxon>
        <taxon>Gongylonematidae</taxon>
        <taxon>Gongylonema</taxon>
    </lineage>
</organism>
<dbReference type="Proteomes" id="UP000271098">
    <property type="component" value="Unassembled WGS sequence"/>
</dbReference>
<evidence type="ECO:0000313" key="2">
    <source>
        <dbReference type="Proteomes" id="UP000271098"/>
    </source>
</evidence>
<proteinExistence type="predicted"/>
<reference evidence="1 2" key="2">
    <citation type="submission" date="2018-11" db="EMBL/GenBank/DDBJ databases">
        <authorList>
            <consortium name="Pathogen Informatics"/>
        </authorList>
    </citation>
    <scope>NUCLEOTIDE SEQUENCE [LARGE SCALE GENOMIC DNA]</scope>
</reference>
<protein>
    <submittedName>
        <fullName evidence="3">CNNM transmembrane domain-containing protein</fullName>
    </submittedName>
</protein>
<evidence type="ECO:0000313" key="1">
    <source>
        <dbReference type="EMBL" id="VDN26527.1"/>
    </source>
</evidence>
<keyword evidence="2" id="KW-1185">Reference proteome</keyword>
<accession>A0A183E423</accession>
<sequence length="94" mass="10261">MVVIAMATKCSSEEVSLSVVTLKLGVPLVISETLLIMTLYPDEIFDSLIGDTQVFSELFDPEVEQSFGVTEAHVVHSHGDVPPPRRRTIFAADS</sequence>
<dbReference type="WBParaSite" id="GPUH_0001573601-mRNA-1">
    <property type="protein sequence ID" value="GPUH_0001573601-mRNA-1"/>
    <property type="gene ID" value="GPUH_0001573601"/>
</dbReference>